<dbReference type="KEGG" id="aaqu:D3M96_14760"/>
<dbReference type="Pfam" id="PF05973">
    <property type="entry name" value="Gp49"/>
    <property type="match status" value="1"/>
</dbReference>
<dbReference type="PANTHER" id="PTHR41791:SF1">
    <property type="entry name" value="SSL7039 PROTEIN"/>
    <property type="match status" value="1"/>
</dbReference>
<dbReference type="NCBIfam" id="TIGR02683">
    <property type="entry name" value="upstrm_HI1419"/>
    <property type="match status" value="1"/>
</dbReference>
<dbReference type="PANTHER" id="PTHR41791">
    <property type="entry name" value="SSL7039 PROTEIN"/>
    <property type="match status" value="1"/>
</dbReference>
<dbReference type="InterPro" id="IPR009241">
    <property type="entry name" value="HigB-like"/>
</dbReference>
<dbReference type="EMBL" id="CP032153">
    <property type="protein sequence ID" value="AYN21679.1"/>
    <property type="molecule type" value="Genomic_DNA"/>
</dbReference>
<dbReference type="AlphaFoldDB" id="A0A3G2HXF9"/>
<protein>
    <submittedName>
        <fullName evidence="1">Type II toxin-antitoxin system RelE/ParE family toxin</fullName>
    </submittedName>
</protein>
<proteinExistence type="predicted"/>
<gene>
    <name evidence="1" type="ORF">D3M96_14760</name>
</gene>
<reference evidence="1 2" key="1">
    <citation type="submission" date="2018-09" db="EMBL/GenBank/DDBJ databases">
        <title>Complete genome sequence of the hydrocarbonoclastic bacterium Alcaligenes aquatilis QD168, isolated from a crude-oil polluted marine sediment of Central Chile.</title>
        <authorList>
            <person name="Duran R.E."/>
            <person name="Barra B."/>
            <person name="Salva-Serra F."/>
            <person name="Mendez V."/>
            <person name="Moore E.R.B."/>
            <person name="Seeger M."/>
        </authorList>
    </citation>
    <scope>NUCLEOTIDE SEQUENCE [LARGE SCALE GENOMIC DNA]</scope>
    <source>
        <strain evidence="1 2">QD168</strain>
    </source>
</reference>
<organism evidence="1 2">
    <name type="scientific">Alcaligenes aquatilis</name>
    <dbReference type="NCBI Taxonomy" id="323284"/>
    <lineage>
        <taxon>Bacteria</taxon>
        <taxon>Pseudomonadati</taxon>
        <taxon>Pseudomonadota</taxon>
        <taxon>Betaproteobacteria</taxon>
        <taxon>Burkholderiales</taxon>
        <taxon>Alcaligenaceae</taxon>
        <taxon>Alcaligenes</taxon>
    </lineage>
</organism>
<dbReference type="OrthoDB" id="9800258at2"/>
<sequence length="96" mass="10969">MKTIHTTDTFDHWFSGLRDKQAARRIQVRIDRAEDGNFGDCESVGEGVSEMRIHYGPGYRVYFVQRELEIVILLAGGNKSTQNKDIKTALEIARQL</sequence>
<dbReference type="Proteomes" id="UP000268070">
    <property type="component" value="Chromosome"/>
</dbReference>
<evidence type="ECO:0000313" key="2">
    <source>
        <dbReference type="Proteomes" id="UP000268070"/>
    </source>
</evidence>
<dbReference type="PIRSF" id="PIRSF028744">
    <property type="entry name" value="Addict_mod_HI1419"/>
    <property type="match status" value="1"/>
</dbReference>
<dbReference type="RefSeq" id="WP_094197431.1">
    <property type="nucleotide sequence ID" value="NZ_CP032153.1"/>
</dbReference>
<name>A0A3G2HXF9_9BURK</name>
<evidence type="ECO:0000313" key="1">
    <source>
        <dbReference type="EMBL" id="AYN21679.1"/>
    </source>
</evidence>
<accession>A0A3G2HXF9</accession>
<dbReference type="InterPro" id="IPR014056">
    <property type="entry name" value="TypeIITA-like_toxin_pred"/>
</dbReference>